<evidence type="ECO:0000256" key="1">
    <source>
        <dbReference type="ARBA" id="ARBA00000807"/>
    </source>
</evidence>
<comment type="function">
    <text evidence="8 10">Metal-dependent phosphatase that shows phosphatase activity against several substrates, including fructose-1-phosphate and fructose-6-phosphate. Its preference for fructose-1-phosphate, a strong glycating agent that causes DNA damage rather than a canonical yeast metabolite, suggests a damage-control function in hexose phosphate metabolism. Has also been shown to have O-methyltransferase activity that methylates glutamate residues of target proteins to form gamma-glutamyl methyl ester residues. Possibly methylates PCNA, suggesting it is involved in the DNA damage response.</text>
</comment>
<keyword evidence="7 10" id="KW-0464">Manganese</keyword>
<evidence type="ECO:0000313" key="13">
    <source>
        <dbReference type="Proteomes" id="UP000242188"/>
    </source>
</evidence>
<accession>A0A210PPJ7</accession>
<dbReference type="PANTHER" id="PTHR12260:SF6">
    <property type="entry name" value="DAMAGE-CONTROL PHOSPHATASE ARMT1"/>
    <property type="match status" value="1"/>
</dbReference>
<dbReference type="EC" id="3.1.3.-" evidence="10"/>
<name>A0A210PPJ7_MIZYE</name>
<dbReference type="FunFam" id="3.40.50.10880:FF:000005">
    <property type="entry name" value="DUF89-domain-containing protein"/>
    <property type="match status" value="1"/>
</dbReference>
<dbReference type="STRING" id="6573.A0A210PPJ7"/>
<evidence type="ECO:0000256" key="10">
    <source>
        <dbReference type="RuleBase" id="RU367030"/>
    </source>
</evidence>
<dbReference type="GO" id="GO:0103026">
    <property type="term" value="F:fructose-1-phosphatase activity"/>
    <property type="evidence" value="ECO:0007669"/>
    <property type="project" value="RHEA"/>
</dbReference>
<comment type="catalytic activity">
    <reaction evidence="1 10">
        <text>L-glutamyl-[protein] + S-adenosyl-L-methionine = [protein]-L-glutamate 5-O-methyl ester + S-adenosyl-L-homocysteine</text>
        <dbReference type="Rhea" id="RHEA:24452"/>
        <dbReference type="Rhea" id="RHEA-COMP:10208"/>
        <dbReference type="Rhea" id="RHEA-COMP:10311"/>
        <dbReference type="ChEBI" id="CHEBI:29973"/>
        <dbReference type="ChEBI" id="CHEBI:57856"/>
        <dbReference type="ChEBI" id="CHEBI:59789"/>
        <dbReference type="ChEBI" id="CHEBI:82795"/>
    </reaction>
</comment>
<gene>
    <name evidence="12" type="ORF">KP79_PYT10721</name>
</gene>
<dbReference type="PANTHER" id="PTHR12260">
    <property type="entry name" value="DAMAGE-CONTROL PHOSPHATASE ARMT1"/>
    <property type="match status" value="1"/>
</dbReference>
<dbReference type="SUPFAM" id="SSF111321">
    <property type="entry name" value="AF1104-like"/>
    <property type="match status" value="1"/>
</dbReference>
<evidence type="ECO:0000259" key="11">
    <source>
        <dbReference type="Pfam" id="PF01937"/>
    </source>
</evidence>
<dbReference type="Proteomes" id="UP000242188">
    <property type="component" value="Unassembled WGS sequence"/>
</dbReference>
<dbReference type="Gene3D" id="1.20.930.60">
    <property type="match status" value="1"/>
</dbReference>
<sequence length="439" mass="49922">MSGTVEAPPLSAKDKNSFAYLTIKDRLPVILSKIADSVYRLKGKIKETYGEEGTEDLKSVAGCISKLRNEVQTNKPVVPIQDGRSDVPVWNDHLKEIITTTGSPPKWFESPWLYVECYMYRRVQEAAELCKTLKDFDVFREQKEKSFFDSQQAILVLMEHLHNVETEGESGKQVDLKSLFEKFLRVSLWGNKCDLSISGGQDVAQRSSPLDQLHQFEPKILIDNTKDVFKCLQGIKVTKGHPACVDIILDNAGFELVTDLCFAEFLISFGLASKVCFHEKAFPWFVSDVTPYDFDWTINQLCASNSIYMSKLACKWKQYLEDKTWQVAVDDFWTLSFPFNEMESRCPDLYARLAKSDFIFLKGDLNYRKLVGDLAWPFTTQFTTSLRGFQPAPLCALRACKSDTVTGLRGGQADEVKAKDDKWMINGNWAVISFSDKLT</sequence>
<keyword evidence="13" id="KW-1185">Reference proteome</keyword>
<dbReference type="GO" id="GO:0032259">
    <property type="term" value="P:methylation"/>
    <property type="evidence" value="ECO:0007669"/>
    <property type="project" value="UniProtKB-KW"/>
</dbReference>
<evidence type="ECO:0000256" key="6">
    <source>
        <dbReference type="ARBA" id="ARBA00022801"/>
    </source>
</evidence>
<dbReference type="AlphaFoldDB" id="A0A210PPJ7"/>
<protein>
    <recommendedName>
        <fullName evidence="10">Sugar phosphate phosphatase</fullName>
        <ecNumber evidence="10">2.1.1.-</ecNumber>
        <ecNumber evidence="10">3.1.3.-</ecNumber>
    </recommendedName>
</protein>
<comment type="cofactor">
    <cofactor evidence="10">
        <name>Mn(2+)</name>
        <dbReference type="ChEBI" id="CHEBI:29035"/>
    </cofactor>
    <cofactor evidence="10">
        <name>Ni(2+)</name>
        <dbReference type="ChEBI" id="CHEBI:49786"/>
    </cofactor>
</comment>
<proteinExistence type="inferred from homology"/>
<dbReference type="GO" id="GO:0046872">
    <property type="term" value="F:metal ion binding"/>
    <property type="evidence" value="ECO:0007669"/>
    <property type="project" value="UniProtKB-UniRule"/>
</dbReference>
<dbReference type="GO" id="GO:0005634">
    <property type="term" value="C:nucleus"/>
    <property type="evidence" value="ECO:0007669"/>
    <property type="project" value="TreeGrafter"/>
</dbReference>
<evidence type="ECO:0000256" key="4">
    <source>
        <dbReference type="ARBA" id="ARBA00022596"/>
    </source>
</evidence>
<keyword evidence="10" id="KW-0489">Methyltransferase</keyword>
<dbReference type="OrthoDB" id="541375at2759"/>
<dbReference type="GO" id="GO:0016462">
    <property type="term" value="F:pyrophosphatase activity"/>
    <property type="evidence" value="ECO:0007669"/>
    <property type="project" value="UniProtKB-ARBA"/>
</dbReference>
<keyword evidence="5 10" id="KW-0479">Metal-binding</keyword>
<keyword evidence="10" id="KW-0808">Transferase</keyword>
<reference evidence="12 13" key="1">
    <citation type="journal article" date="2017" name="Nat. Ecol. Evol.">
        <title>Scallop genome provides insights into evolution of bilaterian karyotype and development.</title>
        <authorList>
            <person name="Wang S."/>
            <person name="Zhang J."/>
            <person name="Jiao W."/>
            <person name="Li J."/>
            <person name="Xun X."/>
            <person name="Sun Y."/>
            <person name="Guo X."/>
            <person name="Huan P."/>
            <person name="Dong B."/>
            <person name="Zhang L."/>
            <person name="Hu X."/>
            <person name="Sun X."/>
            <person name="Wang J."/>
            <person name="Zhao C."/>
            <person name="Wang Y."/>
            <person name="Wang D."/>
            <person name="Huang X."/>
            <person name="Wang R."/>
            <person name="Lv J."/>
            <person name="Li Y."/>
            <person name="Zhang Z."/>
            <person name="Liu B."/>
            <person name="Lu W."/>
            <person name="Hui Y."/>
            <person name="Liang J."/>
            <person name="Zhou Z."/>
            <person name="Hou R."/>
            <person name="Li X."/>
            <person name="Liu Y."/>
            <person name="Li H."/>
            <person name="Ning X."/>
            <person name="Lin Y."/>
            <person name="Zhao L."/>
            <person name="Xing Q."/>
            <person name="Dou J."/>
            <person name="Li Y."/>
            <person name="Mao J."/>
            <person name="Guo H."/>
            <person name="Dou H."/>
            <person name="Li T."/>
            <person name="Mu C."/>
            <person name="Jiang W."/>
            <person name="Fu Q."/>
            <person name="Fu X."/>
            <person name="Miao Y."/>
            <person name="Liu J."/>
            <person name="Yu Q."/>
            <person name="Li R."/>
            <person name="Liao H."/>
            <person name="Li X."/>
            <person name="Kong Y."/>
            <person name="Jiang Z."/>
            <person name="Chourrout D."/>
            <person name="Li R."/>
            <person name="Bao Z."/>
        </authorList>
    </citation>
    <scope>NUCLEOTIDE SEQUENCE [LARGE SCALE GENOMIC DNA]</scope>
    <source>
        <strain evidence="12 13">PY_sf001</strain>
    </source>
</reference>
<comment type="catalytic activity">
    <reaction evidence="9 10">
        <text>beta-D-fructose 6-phosphate = dihydroxyacetone + D-glyceraldehyde 3-phosphate</text>
        <dbReference type="Rhea" id="RHEA:28002"/>
        <dbReference type="ChEBI" id="CHEBI:16016"/>
        <dbReference type="ChEBI" id="CHEBI:57634"/>
        <dbReference type="ChEBI" id="CHEBI:59776"/>
    </reaction>
</comment>
<keyword evidence="4" id="KW-0533">Nickel</keyword>
<dbReference type="EC" id="2.1.1.-" evidence="10"/>
<evidence type="ECO:0000256" key="7">
    <source>
        <dbReference type="ARBA" id="ARBA00023211"/>
    </source>
</evidence>
<dbReference type="GO" id="GO:0097023">
    <property type="term" value="F:fructose 6-phosphate aldolase activity"/>
    <property type="evidence" value="ECO:0007669"/>
    <property type="project" value="RHEA"/>
</dbReference>
<evidence type="ECO:0000256" key="8">
    <source>
        <dbReference type="ARBA" id="ARBA00045980"/>
    </source>
</evidence>
<dbReference type="InterPro" id="IPR039763">
    <property type="entry name" value="ARMT1"/>
</dbReference>
<evidence type="ECO:0000256" key="3">
    <source>
        <dbReference type="ARBA" id="ARBA00009519"/>
    </source>
</evidence>
<dbReference type="GO" id="GO:0006974">
    <property type="term" value="P:DNA damage response"/>
    <property type="evidence" value="ECO:0007669"/>
    <property type="project" value="TreeGrafter"/>
</dbReference>
<dbReference type="GO" id="GO:0008983">
    <property type="term" value="F:protein-glutamate O-methyltransferase activity"/>
    <property type="evidence" value="ECO:0007669"/>
    <property type="project" value="RHEA"/>
</dbReference>
<evidence type="ECO:0000256" key="2">
    <source>
        <dbReference type="ARBA" id="ARBA00001326"/>
    </source>
</evidence>
<dbReference type="GO" id="GO:0030643">
    <property type="term" value="P:intracellular phosphate ion homeostasis"/>
    <property type="evidence" value="ECO:0007669"/>
    <property type="project" value="UniProtKB-ARBA"/>
</dbReference>
<comment type="similarity">
    <text evidence="3 10">Belongs to the damage-control phosphatase family. Sugar phosphate phosphatase III subfamily.</text>
</comment>
<comment type="caution">
    <text evidence="12">The sequence shown here is derived from an EMBL/GenBank/DDBJ whole genome shotgun (WGS) entry which is preliminary data.</text>
</comment>
<organism evidence="12 13">
    <name type="scientific">Mizuhopecten yessoensis</name>
    <name type="common">Japanese scallop</name>
    <name type="synonym">Patinopecten yessoensis</name>
    <dbReference type="NCBI Taxonomy" id="6573"/>
    <lineage>
        <taxon>Eukaryota</taxon>
        <taxon>Metazoa</taxon>
        <taxon>Spiralia</taxon>
        <taxon>Lophotrochozoa</taxon>
        <taxon>Mollusca</taxon>
        <taxon>Bivalvia</taxon>
        <taxon>Autobranchia</taxon>
        <taxon>Pteriomorphia</taxon>
        <taxon>Pectinida</taxon>
        <taxon>Pectinoidea</taxon>
        <taxon>Pectinidae</taxon>
        <taxon>Mizuhopecten</taxon>
    </lineage>
</organism>
<dbReference type="EMBL" id="NEDP02005568">
    <property type="protein sequence ID" value="OWF38403.1"/>
    <property type="molecule type" value="Genomic_DNA"/>
</dbReference>
<comment type="domain">
    <text evidence="10">Subfamily III proteins have a conserved RTxK motif about 40-50 residues from the C-terminus; the threonine may be replaced by serine or cysteine.</text>
</comment>
<dbReference type="Gene3D" id="3.40.50.10880">
    <property type="entry name" value="Uncharacterised protein PF01937, DUF89, domain 3"/>
    <property type="match status" value="1"/>
</dbReference>
<dbReference type="InterPro" id="IPR036075">
    <property type="entry name" value="ARMT-1-like_metal-bd_sf"/>
</dbReference>
<evidence type="ECO:0000256" key="5">
    <source>
        <dbReference type="ARBA" id="ARBA00022723"/>
    </source>
</evidence>
<evidence type="ECO:0000313" key="12">
    <source>
        <dbReference type="EMBL" id="OWF38403.1"/>
    </source>
</evidence>
<feature type="domain" description="Damage-control phosphatase ARMT1-like metal-binding" evidence="11">
    <location>
        <begin position="22"/>
        <end position="415"/>
    </location>
</feature>
<comment type="catalytic activity">
    <reaction evidence="2 10">
        <text>beta-D-fructose 1-phosphate + H2O = D-fructose + phosphate</text>
        <dbReference type="Rhea" id="RHEA:35603"/>
        <dbReference type="ChEBI" id="CHEBI:15377"/>
        <dbReference type="ChEBI" id="CHEBI:37721"/>
        <dbReference type="ChEBI" id="CHEBI:43474"/>
        <dbReference type="ChEBI" id="CHEBI:138881"/>
    </reaction>
</comment>
<keyword evidence="6 10" id="KW-0378">Hydrolase</keyword>
<dbReference type="Pfam" id="PF01937">
    <property type="entry name" value="ARMT1-like_dom"/>
    <property type="match status" value="1"/>
</dbReference>
<dbReference type="InterPro" id="IPR002791">
    <property type="entry name" value="ARMT1-like_metal-bd"/>
</dbReference>
<evidence type="ECO:0000256" key="9">
    <source>
        <dbReference type="ARBA" id="ARBA00048809"/>
    </source>
</evidence>